<dbReference type="InParanoid" id="A0A212FGQ7"/>
<gene>
    <name evidence="1" type="ORF">KGM_207810A</name>
</gene>
<accession>A0A212FGQ7</accession>
<keyword evidence="2" id="KW-1185">Reference proteome</keyword>
<dbReference type="AlphaFoldDB" id="A0A212FGQ7"/>
<evidence type="ECO:0000313" key="2">
    <source>
        <dbReference type="Proteomes" id="UP000007151"/>
    </source>
</evidence>
<organism evidence="1 2">
    <name type="scientific">Danaus plexippus plexippus</name>
    <dbReference type="NCBI Taxonomy" id="278856"/>
    <lineage>
        <taxon>Eukaryota</taxon>
        <taxon>Metazoa</taxon>
        <taxon>Ecdysozoa</taxon>
        <taxon>Arthropoda</taxon>
        <taxon>Hexapoda</taxon>
        <taxon>Insecta</taxon>
        <taxon>Pterygota</taxon>
        <taxon>Neoptera</taxon>
        <taxon>Endopterygota</taxon>
        <taxon>Lepidoptera</taxon>
        <taxon>Glossata</taxon>
        <taxon>Ditrysia</taxon>
        <taxon>Papilionoidea</taxon>
        <taxon>Nymphalidae</taxon>
        <taxon>Danainae</taxon>
        <taxon>Danaini</taxon>
        <taxon>Danaina</taxon>
        <taxon>Danaus</taxon>
        <taxon>Danaus</taxon>
    </lineage>
</organism>
<dbReference type="KEGG" id="dpl:KGM_207810A"/>
<evidence type="ECO:0000313" key="1">
    <source>
        <dbReference type="EMBL" id="OWR52926.1"/>
    </source>
</evidence>
<proteinExistence type="predicted"/>
<feature type="non-terminal residue" evidence="1">
    <location>
        <position position="31"/>
    </location>
</feature>
<name>A0A212FGQ7_DANPL</name>
<dbReference type="Proteomes" id="UP000007151">
    <property type="component" value="Unassembled WGS sequence"/>
</dbReference>
<reference evidence="1 2" key="1">
    <citation type="journal article" date="2011" name="Cell">
        <title>The monarch butterfly genome yields insights into long-distance migration.</title>
        <authorList>
            <person name="Zhan S."/>
            <person name="Merlin C."/>
            <person name="Boore J.L."/>
            <person name="Reppert S.M."/>
        </authorList>
    </citation>
    <scope>NUCLEOTIDE SEQUENCE [LARGE SCALE GENOMIC DNA]</scope>
    <source>
        <strain evidence="1">F-2</strain>
    </source>
</reference>
<sequence>MAREMLQVGVAMRSTVSLMPVRILLLSGEIQ</sequence>
<comment type="caution">
    <text evidence="1">The sequence shown here is derived from an EMBL/GenBank/DDBJ whole genome shotgun (WGS) entry which is preliminary data.</text>
</comment>
<dbReference type="EMBL" id="AGBW02008605">
    <property type="protein sequence ID" value="OWR52926.1"/>
    <property type="molecule type" value="Genomic_DNA"/>
</dbReference>
<protein>
    <submittedName>
        <fullName evidence="1">Uncharacterized protein</fullName>
    </submittedName>
</protein>